<protein>
    <recommendedName>
        <fullName evidence="1">UPF0310 protein BEL07_08570</fullName>
    </recommendedName>
</protein>
<comment type="caution">
    <text evidence="3">The sequence shown here is derived from an EMBL/GenBank/DDBJ whole genome shotgun (WGS) entry which is preliminary data.</text>
</comment>
<gene>
    <name evidence="3" type="ORF">BEL07_08570</name>
</gene>
<evidence type="ECO:0000259" key="2">
    <source>
        <dbReference type="Pfam" id="PF01878"/>
    </source>
</evidence>
<dbReference type="HAMAP" id="MF_00771">
    <property type="entry name" value="UPF0310"/>
    <property type="match status" value="1"/>
</dbReference>
<dbReference type="InterPro" id="IPR022996">
    <property type="entry name" value="UPF0310"/>
</dbReference>
<reference evidence="3 4" key="1">
    <citation type="submission" date="2016-09" db="EMBL/GenBank/DDBJ databases">
        <title>genome sequence of Mycobacterium sp. 739 SCH.</title>
        <authorList>
            <person name="Greninger A.L."/>
            <person name="Qin X."/>
            <person name="Jerome K."/>
            <person name="Vora S."/>
            <person name="Quinn K."/>
        </authorList>
    </citation>
    <scope>NUCLEOTIDE SEQUENCE [LARGE SCALE GENOMIC DNA]</scope>
    <source>
        <strain evidence="3 4">SCH</strain>
    </source>
</reference>
<comment type="similarity">
    <text evidence="1">Belongs to the UPF0310 family.</text>
</comment>
<dbReference type="OrthoDB" id="9793567at2"/>
<organism evidence="3 4">
    <name type="scientific">Mycolicibacterium grossiae</name>
    <dbReference type="NCBI Taxonomy" id="1552759"/>
    <lineage>
        <taxon>Bacteria</taxon>
        <taxon>Bacillati</taxon>
        <taxon>Actinomycetota</taxon>
        <taxon>Actinomycetes</taxon>
        <taxon>Mycobacteriales</taxon>
        <taxon>Mycobacteriaceae</taxon>
        <taxon>Mycolicibacterium</taxon>
    </lineage>
</organism>
<dbReference type="Proteomes" id="UP000178953">
    <property type="component" value="Unassembled WGS sequence"/>
</dbReference>
<evidence type="ECO:0000256" key="1">
    <source>
        <dbReference type="HAMAP-Rule" id="MF_00771"/>
    </source>
</evidence>
<dbReference type="EMBL" id="MCHX01000016">
    <property type="protein sequence ID" value="OFJ54174.1"/>
    <property type="molecule type" value="Genomic_DNA"/>
</dbReference>
<dbReference type="Gene3D" id="3.10.590.10">
    <property type="entry name" value="ph1033 like domains"/>
    <property type="match status" value="1"/>
</dbReference>
<dbReference type="InterPro" id="IPR015947">
    <property type="entry name" value="PUA-like_sf"/>
</dbReference>
<dbReference type="Pfam" id="PF01878">
    <property type="entry name" value="EVE"/>
    <property type="match status" value="1"/>
</dbReference>
<name>A0A1E8Q8C0_9MYCO</name>
<dbReference type="AlphaFoldDB" id="A0A1E8Q8C0"/>
<keyword evidence="4" id="KW-1185">Reference proteome</keyword>
<evidence type="ECO:0000313" key="4">
    <source>
        <dbReference type="Proteomes" id="UP000178953"/>
    </source>
</evidence>
<dbReference type="CDD" id="cd21132">
    <property type="entry name" value="EVE-like"/>
    <property type="match status" value="1"/>
</dbReference>
<feature type="domain" description="EVE" evidence="2">
    <location>
        <begin position="2"/>
        <end position="138"/>
    </location>
</feature>
<evidence type="ECO:0000313" key="3">
    <source>
        <dbReference type="EMBL" id="OFJ54174.1"/>
    </source>
</evidence>
<sequence>MTYWINTVSRGHVERGVAGGFTQANHGRPHPLRRMAEDDWIAFYSPKTDYPDGAPLQAFTALGQVCDDEIFQVDVPQVDREPAFQPWRRRVRYLDVIEAPVRPLIDELGFITDRSNWGVRFRSGLFAIDQRDFEVIRDAMAP</sequence>
<dbReference type="SUPFAM" id="SSF88697">
    <property type="entry name" value="PUA domain-like"/>
    <property type="match status" value="1"/>
</dbReference>
<proteinExistence type="inferred from homology"/>
<accession>A0A1E8Q8C0</accession>
<dbReference type="NCBIfam" id="NF002616">
    <property type="entry name" value="PRK02268.1-2"/>
    <property type="match status" value="1"/>
</dbReference>
<dbReference type="RefSeq" id="WP_070352743.1">
    <property type="nucleotide sequence ID" value="NZ_CP043474.1"/>
</dbReference>
<dbReference type="InterPro" id="IPR002740">
    <property type="entry name" value="EVE_domain"/>
</dbReference>